<evidence type="ECO:0000313" key="6">
    <source>
        <dbReference type="Proteomes" id="UP001276564"/>
    </source>
</evidence>
<keyword evidence="6" id="KW-1185">Reference proteome</keyword>
<dbReference type="Pfam" id="PF03705">
    <property type="entry name" value="CheR_N"/>
    <property type="match status" value="1"/>
</dbReference>
<keyword evidence="5" id="KW-0808">Transferase</keyword>
<feature type="compositionally biased region" description="Polar residues" evidence="2">
    <location>
        <begin position="667"/>
        <end position="676"/>
    </location>
</feature>
<dbReference type="EMBL" id="JAVIIP010000004">
    <property type="protein sequence ID" value="MDX8537796.1"/>
    <property type="molecule type" value="Genomic_DNA"/>
</dbReference>
<dbReference type="Pfam" id="PF01339">
    <property type="entry name" value="CheB_methylest"/>
    <property type="match status" value="1"/>
</dbReference>
<dbReference type="SMART" id="SM00138">
    <property type="entry name" value="MeTrc"/>
    <property type="match status" value="1"/>
</dbReference>
<dbReference type="PROSITE" id="PS50123">
    <property type="entry name" value="CHER"/>
    <property type="match status" value="1"/>
</dbReference>
<dbReference type="PROSITE" id="PS50122">
    <property type="entry name" value="CHEB"/>
    <property type="match status" value="1"/>
</dbReference>
<dbReference type="InterPro" id="IPR022641">
    <property type="entry name" value="CheR_N"/>
</dbReference>
<dbReference type="InterPro" id="IPR022642">
    <property type="entry name" value="CheR_C"/>
</dbReference>
<evidence type="ECO:0000259" key="3">
    <source>
        <dbReference type="PROSITE" id="PS50122"/>
    </source>
</evidence>
<dbReference type="PANTHER" id="PTHR24422:SF27">
    <property type="entry name" value="PROTEIN-GLUTAMATE O-METHYLTRANSFERASE"/>
    <property type="match status" value="1"/>
</dbReference>
<dbReference type="Gene3D" id="3.40.50.150">
    <property type="entry name" value="Vaccinia Virus protein VP39"/>
    <property type="match status" value="1"/>
</dbReference>
<dbReference type="PANTHER" id="PTHR24422">
    <property type="entry name" value="CHEMOTAXIS PROTEIN METHYLTRANSFERASE"/>
    <property type="match status" value="1"/>
</dbReference>
<dbReference type="InterPro" id="IPR050903">
    <property type="entry name" value="Bact_Chemotaxis_MeTrfase"/>
</dbReference>
<dbReference type="Pfam" id="PF01739">
    <property type="entry name" value="CheR"/>
    <property type="match status" value="1"/>
</dbReference>
<dbReference type="RefSeq" id="WP_320320153.1">
    <property type="nucleotide sequence ID" value="NZ_JAVIIP010000004.1"/>
</dbReference>
<comment type="caution">
    <text evidence="5">The sequence shown here is derived from an EMBL/GenBank/DDBJ whole genome shotgun (WGS) entry which is preliminary data.</text>
</comment>
<dbReference type="GO" id="GO:0032259">
    <property type="term" value="P:methylation"/>
    <property type="evidence" value="ECO:0007669"/>
    <property type="project" value="UniProtKB-KW"/>
</dbReference>
<organism evidence="5 6">
    <name type="scientific">Mesorhizobium abyssinicae</name>
    <dbReference type="NCBI Taxonomy" id="1209958"/>
    <lineage>
        <taxon>Bacteria</taxon>
        <taxon>Pseudomonadati</taxon>
        <taxon>Pseudomonadota</taxon>
        <taxon>Alphaproteobacteria</taxon>
        <taxon>Hyphomicrobiales</taxon>
        <taxon>Phyllobacteriaceae</taxon>
        <taxon>Mesorhizobium</taxon>
    </lineage>
</organism>
<accession>A0ABU5AKI9</accession>
<feature type="domain" description="CheR-type methyltransferase" evidence="4">
    <location>
        <begin position="229"/>
        <end position="492"/>
    </location>
</feature>
<dbReference type="Proteomes" id="UP001276564">
    <property type="component" value="Unassembled WGS sequence"/>
</dbReference>
<dbReference type="SUPFAM" id="SSF47757">
    <property type="entry name" value="Chemotaxis receptor methyltransferase CheR, N-terminal domain"/>
    <property type="match status" value="1"/>
</dbReference>
<dbReference type="SUPFAM" id="SSF53335">
    <property type="entry name" value="S-adenosyl-L-methionine-dependent methyltransferases"/>
    <property type="match status" value="1"/>
</dbReference>
<evidence type="ECO:0000259" key="4">
    <source>
        <dbReference type="PROSITE" id="PS50123"/>
    </source>
</evidence>
<dbReference type="PRINTS" id="PR00996">
    <property type="entry name" value="CHERMTFRASE"/>
</dbReference>
<sequence>MAKEPSKKPGSSGSGTRANRTHAAEEDGTDRRPNDAIPVVGIGASAGGIEALGSFFDAMSVDSGCAFVVVLHLDPKRESEMARILSGRTRMPVVQVEDGMAIAPDHVYVIAPDTDLKLVKGGLKVSRPSQPRGQRHPVDVLFASIATEQRERSVAIVLSGTGSNGTEGLKEIRAEGGMSLVQAPETAKFDGMPRSAIAAGLADHVLAPEKMAATLLAYVHHGYVSAPAEVEPVVPKGEATIEDVLEILRARDGHDFSSYKRNTLRRRVHRRMGLRNIEKLADYLDDLRTSSEEVTMVVADLMISVTGFFRDAEAWKALGELVIAPLVAERASGESVRVWVPACATGEEAYSVAMLIAEHAEAAGKRFDLKVFATDAQEGNLRKARDGIYPTAALAGFPPERVRRFFERLDGSFQVSKDLRDMVVFAAQNLLRDPPFSRLDIISCRNFLIYLEPEAQQRVLGQFHFALRPDGHLFLGNAETIGRHDDLFETVSKKWRIYRRLGPTRHDLIDYRLPRGAIGTGAGAAAPPPMPAEKASAPVVDIARRALLERYAPASVLIDQKGRVVYFHGTTRDYLEQPSGEPTRDILAMARDGLAINLRSAIRDALKSDKSVTVQGRLHRSGSTDVAMTVVPLAAQPHGGRFALVSFEPAAPAGESRQPPVREDASETSSGERALQ</sequence>
<dbReference type="Gene3D" id="3.40.50.180">
    <property type="entry name" value="Methylesterase CheB, C-terminal domain"/>
    <property type="match status" value="1"/>
</dbReference>
<gene>
    <name evidence="5" type="ORF">RFM23_09195</name>
</gene>
<feature type="compositionally biased region" description="Basic and acidic residues" evidence="2">
    <location>
        <begin position="22"/>
        <end position="34"/>
    </location>
</feature>
<dbReference type="InterPro" id="IPR000780">
    <property type="entry name" value="CheR_MeTrfase"/>
</dbReference>
<dbReference type="GO" id="GO:0008168">
    <property type="term" value="F:methyltransferase activity"/>
    <property type="evidence" value="ECO:0007669"/>
    <property type="project" value="UniProtKB-KW"/>
</dbReference>
<dbReference type="InterPro" id="IPR029063">
    <property type="entry name" value="SAM-dependent_MTases_sf"/>
</dbReference>
<feature type="domain" description="CheB-type methylesterase" evidence="3">
    <location>
        <begin position="33"/>
        <end position="222"/>
    </location>
</feature>
<protein>
    <submittedName>
        <fullName evidence="5">CheR family methyltransferase</fullName>
    </submittedName>
</protein>
<proteinExistence type="predicted"/>
<comment type="caution">
    <text evidence="1">Lacks conserved residue(s) required for the propagation of feature annotation.</text>
</comment>
<feature type="region of interest" description="Disordered" evidence="2">
    <location>
        <begin position="1"/>
        <end position="36"/>
    </location>
</feature>
<evidence type="ECO:0000256" key="1">
    <source>
        <dbReference type="PROSITE-ProRule" id="PRU00050"/>
    </source>
</evidence>
<evidence type="ECO:0000313" key="5">
    <source>
        <dbReference type="EMBL" id="MDX8537796.1"/>
    </source>
</evidence>
<evidence type="ECO:0000256" key="2">
    <source>
        <dbReference type="SAM" id="MobiDB-lite"/>
    </source>
</evidence>
<dbReference type="InterPro" id="IPR000673">
    <property type="entry name" value="Sig_transdc_resp-reg_Me-estase"/>
</dbReference>
<reference evidence="5 6" key="1">
    <citation type="submission" date="2023-08" db="EMBL/GenBank/DDBJ databases">
        <title>Implementing the SeqCode for naming new Mesorhizobium species isolated from Vachellia karroo root nodules.</title>
        <authorList>
            <person name="Van Lill M."/>
        </authorList>
    </citation>
    <scope>NUCLEOTIDE SEQUENCE [LARGE SCALE GENOMIC DNA]</scope>
    <source>
        <strain evidence="5 6">VK4B</strain>
    </source>
</reference>
<feature type="region of interest" description="Disordered" evidence="2">
    <location>
        <begin position="648"/>
        <end position="676"/>
    </location>
</feature>
<dbReference type="InterPro" id="IPR035909">
    <property type="entry name" value="CheB_C"/>
</dbReference>
<name>A0ABU5AKI9_9HYPH</name>
<keyword evidence="5" id="KW-0489">Methyltransferase</keyword>
<dbReference type="SUPFAM" id="SSF52738">
    <property type="entry name" value="Methylesterase CheB, C-terminal domain"/>
    <property type="match status" value="1"/>
</dbReference>
<dbReference type="CDD" id="cd16434">
    <property type="entry name" value="CheB-CheR_fusion"/>
    <property type="match status" value="1"/>
</dbReference>